<dbReference type="AlphaFoldDB" id="A0A918AIT0"/>
<protein>
    <recommendedName>
        <fullName evidence="3">Immunity protein Imm1</fullName>
    </recommendedName>
</protein>
<keyword evidence="2" id="KW-1185">Reference proteome</keyword>
<dbReference type="RefSeq" id="WP_189222856.1">
    <property type="nucleotide sequence ID" value="NZ_BMRG01000003.1"/>
</dbReference>
<evidence type="ECO:0000313" key="2">
    <source>
        <dbReference type="Proteomes" id="UP000639606"/>
    </source>
</evidence>
<proteinExistence type="predicted"/>
<dbReference type="Proteomes" id="UP000639606">
    <property type="component" value="Unassembled WGS sequence"/>
</dbReference>
<name>A0A918AIT0_9PSEU</name>
<gene>
    <name evidence="1" type="ORF">GCM10010185_19350</name>
</gene>
<evidence type="ECO:0008006" key="3">
    <source>
        <dbReference type="Google" id="ProtNLM"/>
    </source>
</evidence>
<reference evidence="1" key="2">
    <citation type="submission" date="2020-09" db="EMBL/GenBank/DDBJ databases">
        <authorList>
            <person name="Sun Q."/>
            <person name="Ohkuma M."/>
        </authorList>
    </citation>
    <scope>NUCLEOTIDE SEQUENCE</scope>
    <source>
        <strain evidence="1">JCM 3313</strain>
    </source>
</reference>
<sequence>MTMRAGLWTGLPDPERAEHRYQVVASVADVDALIAALARPECNDGSLEHFDRDTDADGECDHNVVLAVRGRWGYLNFVDEGFSGWPKGDPEAPCVNEAYTDFPPGVGLPLEVFRRVLLEFMVTARRPRTVEWYMETELFHRWRAQRLGIAD</sequence>
<dbReference type="InterPro" id="IPR025680">
    <property type="entry name" value="DddI"/>
</dbReference>
<reference evidence="1" key="1">
    <citation type="journal article" date="2014" name="Int. J. Syst. Evol. Microbiol.">
        <title>Complete genome sequence of Corynebacterium casei LMG S-19264T (=DSM 44701T), isolated from a smear-ripened cheese.</title>
        <authorList>
            <consortium name="US DOE Joint Genome Institute (JGI-PGF)"/>
            <person name="Walter F."/>
            <person name="Albersmeier A."/>
            <person name="Kalinowski J."/>
            <person name="Ruckert C."/>
        </authorList>
    </citation>
    <scope>NUCLEOTIDE SEQUENCE</scope>
    <source>
        <strain evidence="1">JCM 3313</strain>
    </source>
</reference>
<dbReference type="EMBL" id="BMRG01000003">
    <property type="protein sequence ID" value="GGP47626.1"/>
    <property type="molecule type" value="Genomic_DNA"/>
</dbReference>
<comment type="caution">
    <text evidence="1">The sequence shown here is derived from an EMBL/GenBank/DDBJ whole genome shotgun (WGS) entry which is preliminary data.</text>
</comment>
<accession>A0A918AIT0</accession>
<evidence type="ECO:0000313" key="1">
    <source>
        <dbReference type="EMBL" id="GGP47626.1"/>
    </source>
</evidence>
<dbReference type="Pfam" id="PF14430">
    <property type="entry name" value="Imm1"/>
    <property type="match status" value="1"/>
</dbReference>
<organism evidence="1 2">
    <name type="scientific">Saccharothrix coeruleofusca</name>
    <dbReference type="NCBI Taxonomy" id="33919"/>
    <lineage>
        <taxon>Bacteria</taxon>
        <taxon>Bacillati</taxon>
        <taxon>Actinomycetota</taxon>
        <taxon>Actinomycetes</taxon>
        <taxon>Pseudonocardiales</taxon>
        <taxon>Pseudonocardiaceae</taxon>
        <taxon>Saccharothrix</taxon>
    </lineage>
</organism>